<dbReference type="GO" id="GO:0004888">
    <property type="term" value="F:transmembrane signaling receptor activity"/>
    <property type="evidence" value="ECO:0007669"/>
    <property type="project" value="InterPro"/>
</dbReference>
<dbReference type="CDD" id="cd06225">
    <property type="entry name" value="HAMP"/>
    <property type="match status" value="1"/>
</dbReference>
<dbReference type="PROSITE" id="PS50111">
    <property type="entry name" value="CHEMOTAXIS_TRANSDUC_2"/>
    <property type="match status" value="1"/>
</dbReference>
<comment type="similarity">
    <text evidence="4">Belongs to the methyl-accepting chemotaxis (MCP) protein family.</text>
</comment>
<gene>
    <name evidence="10" type="ordered locus">Astex_3083</name>
</gene>
<dbReference type="eggNOG" id="COG0840">
    <property type="taxonomic scope" value="Bacteria"/>
</dbReference>
<dbReference type="SMART" id="SM00283">
    <property type="entry name" value="MA"/>
    <property type="match status" value="1"/>
</dbReference>
<keyword evidence="11" id="KW-1185">Reference proteome</keyword>
<dbReference type="Gene3D" id="1.10.287.950">
    <property type="entry name" value="Methyl-accepting chemotaxis protein"/>
    <property type="match status" value="1"/>
</dbReference>
<dbReference type="Proteomes" id="UP000001492">
    <property type="component" value="Chromosome 2"/>
</dbReference>
<keyword evidence="6" id="KW-0812">Transmembrane</keyword>
<dbReference type="KEGG" id="aex:Astex_3083"/>
<keyword evidence="2" id="KW-0997">Cell inner membrane</keyword>
<protein>
    <submittedName>
        <fullName evidence="10">Methyl-accepting chemotaxis sensory transducer</fullName>
    </submittedName>
</protein>
<dbReference type="SMART" id="SM00304">
    <property type="entry name" value="HAMP"/>
    <property type="match status" value="1"/>
</dbReference>
<evidence type="ECO:0000259" key="8">
    <source>
        <dbReference type="PROSITE" id="PS50192"/>
    </source>
</evidence>
<evidence type="ECO:0000256" key="2">
    <source>
        <dbReference type="ARBA" id="ARBA00022519"/>
    </source>
</evidence>
<evidence type="ECO:0000256" key="4">
    <source>
        <dbReference type="ARBA" id="ARBA00029447"/>
    </source>
</evidence>
<feature type="transmembrane region" description="Helical" evidence="6">
    <location>
        <begin position="212"/>
        <end position="233"/>
    </location>
</feature>
<dbReference type="PRINTS" id="PR00260">
    <property type="entry name" value="CHEMTRNSDUCR"/>
</dbReference>
<evidence type="ECO:0000259" key="7">
    <source>
        <dbReference type="PROSITE" id="PS50111"/>
    </source>
</evidence>
<dbReference type="Pfam" id="PF00015">
    <property type="entry name" value="MCPsignal"/>
    <property type="match status" value="1"/>
</dbReference>
<evidence type="ECO:0000256" key="5">
    <source>
        <dbReference type="PROSITE-ProRule" id="PRU00284"/>
    </source>
</evidence>
<dbReference type="GO" id="GO:0006935">
    <property type="term" value="P:chemotaxis"/>
    <property type="evidence" value="ECO:0007669"/>
    <property type="project" value="InterPro"/>
</dbReference>
<feature type="domain" description="HAMP" evidence="9">
    <location>
        <begin position="234"/>
        <end position="287"/>
    </location>
</feature>
<dbReference type="InterPro" id="IPR004089">
    <property type="entry name" value="MCPsignal_dom"/>
</dbReference>
<dbReference type="GO" id="GO:0007165">
    <property type="term" value="P:signal transduction"/>
    <property type="evidence" value="ECO:0007669"/>
    <property type="project" value="UniProtKB-KW"/>
</dbReference>
<keyword evidence="6" id="KW-1133">Transmembrane helix</keyword>
<dbReference type="eggNOG" id="COG2972">
    <property type="taxonomic scope" value="Bacteria"/>
</dbReference>
<dbReference type="HOGENOM" id="CLU_000445_107_27_5"/>
<keyword evidence="2" id="KW-1003">Cell membrane</keyword>
<accession>E8RT98</accession>
<sequence length="584" mass="62409">MLLNEGVRRPPLHADGHIFRTEFGVKKMSIKFKILALVAAFAIIASAITGLGLATIGDYNKILASYGNANQNAYNGEKLNRLVTLVVMESRGVYMAESTEKAKKFADGVDKGLDDIQALLTSWKATLEPNELPAFAAVEAKAQQFITFRREIARVGRDIAPEEANALGNNEANRANRSGFQKDIDAMVTAIRADLEKSQAEVAAYSQTRSTLFLLMAVTGILALLAVSLWVAIKVISRPIQNIDRSVTRISEGAYDTPIPEHTAKDEIGSLWRSIRVLRDRAAEAEQLKVEQQMAEKRAYQELMAERNRIAAEFEKHMGELATRFISSSRTVAEAARGLNETAEDASHRAASVSQAAIDAANNVQNVAAATEELSASVGEINHQVVRTAEVTQSAVEEAKKTEEAIQTLSTAAQQIGEVINLIQAIAAQTNLLALNATIESARAGEAGKGFAVVASEVKQLAQQTAKATDDIRAKISEIQSATAVTVGSIDAIVRTIETIGGLTGSIAASVEQQGAATNEIAANTNRAATGTRDVTGHISGVDQAAQMTGHAAQQLLGLSSELEERSADLQGEVVAFVQRLRAA</sequence>
<feature type="transmembrane region" description="Helical" evidence="6">
    <location>
        <begin position="34"/>
        <end position="56"/>
    </location>
</feature>
<evidence type="ECO:0000256" key="3">
    <source>
        <dbReference type="ARBA" id="ARBA00023224"/>
    </source>
</evidence>
<dbReference type="InterPro" id="IPR003660">
    <property type="entry name" value="HAMP_dom"/>
</dbReference>
<dbReference type="STRING" id="573065.Astex_3083"/>
<dbReference type="PROSITE" id="PS50192">
    <property type="entry name" value="T_SNARE"/>
    <property type="match status" value="1"/>
</dbReference>
<dbReference type="Pfam" id="PF00672">
    <property type="entry name" value="HAMP"/>
    <property type="match status" value="1"/>
</dbReference>
<proteinExistence type="inferred from homology"/>
<evidence type="ECO:0000313" key="10">
    <source>
        <dbReference type="EMBL" id="ADU14719.1"/>
    </source>
</evidence>
<dbReference type="Gene3D" id="6.10.340.10">
    <property type="match status" value="1"/>
</dbReference>
<dbReference type="InterPro" id="IPR004090">
    <property type="entry name" value="Chemotax_Me-accpt_rcpt"/>
</dbReference>
<dbReference type="AlphaFoldDB" id="E8RT98"/>
<keyword evidence="6" id="KW-0472">Membrane</keyword>
<evidence type="ECO:0000313" key="11">
    <source>
        <dbReference type="Proteomes" id="UP000001492"/>
    </source>
</evidence>
<dbReference type="PANTHER" id="PTHR32089">
    <property type="entry name" value="METHYL-ACCEPTING CHEMOTAXIS PROTEIN MCPB"/>
    <property type="match status" value="1"/>
</dbReference>
<evidence type="ECO:0000256" key="6">
    <source>
        <dbReference type="SAM" id="Phobius"/>
    </source>
</evidence>
<name>E8RT98_ASTEC</name>
<dbReference type="PROSITE" id="PS50885">
    <property type="entry name" value="HAMP"/>
    <property type="match status" value="1"/>
</dbReference>
<dbReference type="EMBL" id="CP002396">
    <property type="protein sequence ID" value="ADU14719.1"/>
    <property type="molecule type" value="Genomic_DNA"/>
</dbReference>
<feature type="domain" description="Methyl-accepting transducer" evidence="7">
    <location>
        <begin position="328"/>
        <end position="564"/>
    </location>
</feature>
<dbReference type="SUPFAM" id="SSF58104">
    <property type="entry name" value="Methyl-accepting chemotaxis protein (MCP) signaling domain"/>
    <property type="match status" value="1"/>
</dbReference>
<evidence type="ECO:0000259" key="9">
    <source>
        <dbReference type="PROSITE" id="PS50885"/>
    </source>
</evidence>
<keyword evidence="3 5" id="KW-0807">Transducer</keyword>
<dbReference type="GO" id="GO:0005886">
    <property type="term" value="C:plasma membrane"/>
    <property type="evidence" value="ECO:0007669"/>
    <property type="project" value="UniProtKB-SubCell"/>
</dbReference>
<dbReference type="InterPro" id="IPR000727">
    <property type="entry name" value="T_SNARE_dom"/>
</dbReference>
<organism evidence="10 11">
    <name type="scientific">Asticcacaulis excentricus (strain ATCC 15261 / DSM 4724 / KCTC 12464 / NCIMB 9791 / VKM B-1370 / CB 48)</name>
    <dbReference type="NCBI Taxonomy" id="573065"/>
    <lineage>
        <taxon>Bacteria</taxon>
        <taxon>Pseudomonadati</taxon>
        <taxon>Pseudomonadota</taxon>
        <taxon>Alphaproteobacteria</taxon>
        <taxon>Caulobacterales</taxon>
        <taxon>Caulobacteraceae</taxon>
        <taxon>Asticcacaulis</taxon>
    </lineage>
</organism>
<evidence type="ECO:0000256" key="1">
    <source>
        <dbReference type="ARBA" id="ARBA00004429"/>
    </source>
</evidence>
<feature type="domain" description="T-SNARE coiled-coil homology" evidence="8">
    <location>
        <begin position="489"/>
        <end position="542"/>
    </location>
</feature>
<dbReference type="PANTHER" id="PTHR32089:SF112">
    <property type="entry name" value="LYSOZYME-LIKE PROTEIN-RELATED"/>
    <property type="match status" value="1"/>
</dbReference>
<comment type="subcellular location">
    <subcellularLocation>
        <location evidence="1">Cell inner membrane</location>
        <topology evidence="1">Multi-pass membrane protein</topology>
    </subcellularLocation>
</comment>
<reference evidence="11" key="1">
    <citation type="submission" date="2010-12" db="EMBL/GenBank/DDBJ databases">
        <title>Complete sequence of chromosome 2 of Asticcacaulis excentricus CB 48.</title>
        <authorList>
            <consortium name="US DOE Joint Genome Institute"/>
            <person name="Lucas S."/>
            <person name="Copeland A."/>
            <person name="Lapidus A."/>
            <person name="Cheng J.-F."/>
            <person name="Bruce D."/>
            <person name="Goodwin L."/>
            <person name="Pitluck S."/>
            <person name="Teshima H."/>
            <person name="Davenport K."/>
            <person name="Detter J.C."/>
            <person name="Han C."/>
            <person name="Tapia R."/>
            <person name="Land M."/>
            <person name="Hauser L."/>
            <person name="Jeffries C."/>
            <person name="Kyrpides N."/>
            <person name="Ivanova N."/>
            <person name="Ovchinnikova G."/>
            <person name="Brun Y.V."/>
            <person name="Woyke T."/>
        </authorList>
    </citation>
    <scope>NUCLEOTIDE SEQUENCE [LARGE SCALE GENOMIC DNA]</scope>
    <source>
        <strain evidence="11">ATCC 15261 / DSM 4724 / KCTC 12464 / NCIMB 9791 / VKM B-1370 / CB 48</strain>
    </source>
</reference>